<evidence type="ECO:0000313" key="1">
    <source>
        <dbReference type="EMBL" id="AFZ70639.1"/>
    </source>
</evidence>
<organism evidence="1 2">
    <name type="scientific">Caldisphaera lagunensis (strain DSM 15908 / JCM 11604 / ANMR 0165 / IC-154)</name>
    <dbReference type="NCBI Taxonomy" id="1056495"/>
    <lineage>
        <taxon>Archaea</taxon>
        <taxon>Thermoproteota</taxon>
        <taxon>Thermoprotei</taxon>
        <taxon>Acidilobales</taxon>
        <taxon>Caldisphaeraceae</taxon>
        <taxon>Caldisphaera</taxon>
    </lineage>
</organism>
<dbReference type="Proteomes" id="UP000010469">
    <property type="component" value="Chromosome"/>
</dbReference>
<dbReference type="HOGENOM" id="CLU_083918_3_2_2"/>
<accession>L0AB49</accession>
<dbReference type="InParanoid" id="L0AB49"/>
<dbReference type="Pfam" id="PF01161">
    <property type="entry name" value="PBP"/>
    <property type="match status" value="1"/>
</dbReference>
<sequence>MGESLAKEYLFKEGKEFSLISDSFKNGEVIPKRHTCEGDNISPKLSWKFDEAKSYTLIVYDPDAPMKTFIHWVIYDIPSSINSLYEAIPKNENVDVGKQGRNDFGEIGYDGPCPPRGHGFHRYYFALHGLNVESLDIRGEANANKVLNSMKGKVIGYAVLMGKYQRI</sequence>
<name>L0AB49_CALLD</name>
<dbReference type="PANTHER" id="PTHR30289">
    <property type="entry name" value="UNCHARACTERIZED PROTEIN YBCL-RELATED"/>
    <property type="match status" value="1"/>
</dbReference>
<dbReference type="eggNOG" id="arCOG04702">
    <property type="taxonomic scope" value="Archaea"/>
</dbReference>
<dbReference type="InterPro" id="IPR005247">
    <property type="entry name" value="YbhB_YbcL/LppC-like"/>
</dbReference>
<dbReference type="OrthoDB" id="28720at2157"/>
<dbReference type="NCBIfam" id="TIGR00481">
    <property type="entry name" value="YbhB/YbcL family Raf kinase inhibitor-like protein"/>
    <property type="match status" value="1"/>
</dbReference>
<protein>
    <submittedName>
        <fullName evidence="1">Raf kinase inhibitor-like protein, YbhB/YbcL family</fullName>
    </submittedName>
</protein>
<dbReference type="PANTHER" id="PTHR30289:SF1">
    <property type="entry name" value="PEBP (PHOSPHATIDYLETHANOLAMINE-BINDING PROTEIN) FAMILY PROTEIN"/>
    <property type="match status" value="1"/>
</dbReference>
<dbReference type="InterPro" id="IPR036610">
    <property type="entry name" value="PEBP-like_sf"/>
</dbReference>
<dbReference type="AlphaFoldDB" id="L0AB49"/>
<keyword evidence="2" id="KW-1185">Reference proteome</keyword>
<dbReference type="STRING" id="1056495.Calag_0900"/>
<dbReference type="Gene3D" id="3.90.280.10">
    <property type="entry name" value="PEBP-like"/>
    <property type="match status" value="1"/>
</dbReference>
<dbReference type="EMBL" id="CP003378">
    <property type="protein sequence ID" value="AFZ70639.1"/>
    <property type="molecule type" value="Genomic_DNA"/>
</dbReference>
<dbReference type="CDD" id="cd00865">
    <property type="entry name" value="PEBP_bact_arch"/>
    <property type="match status" value="1"/>
</dbReference>
<dbReference type="InterPro" id="IPR008914">
    <property type="entry name" value="PEBP"/>
</dbReference>
<evidence type="ECO:0000313" key="2">
    <source>
        <dbReference type="Proteomes" id="UP000010469"/>
    </source>
</evidence>
<dbReference type="SUPFAM" id="SSF49777">
    <property type="entry name" value="PEBP-like"/>
    <property type="match status" value="1"/>
</dbReference>
<proteinExistence type="predicted"/>
<gene>
    <name evidence="1" type="ordered locus">Calag_0900</name>
</gene>
<dbReference type="KEGG" id="clg:Calag_0900"/>
<reference evidence="2" key="1">
    <citation type="submission" date="2012-03" db="EMBL/GenBank/DDBJ databases">
        <title>Complete genome of Caldisphaera lagunensis DSM 15908.</title>
        <authorList>
            <person name="Lucas S."/>
            <person name="Copeland A."/>
            <person name="Lapidus A."/>
            <person name="Glavina del Rio T."/>
            <person name="Dalin E."/>
            <person name="Tice H."/>
            <person name="Bruce D."/>
            <person name="Goodwin L."/>
            <person name="Pitluck S."/>
            <person name="Peters L."/>
            <person name="Mikhailova N."/>
            <person name="Teshima H."/>
            <person name="Kyrpides N."/>
            <person name="Mavromatis K."/>
            <person name="Ivanova N."/>
            <person name="Brettin T."/>
            <person name="Detter J.C."/>
            <person name="Han C."/>
            <person name="Larimer F."/>
            <person name="Land M."/>
            <person name="Hauser L."/>
            <person name="Markowitz V."/>
            <person name="Cheng J.-F."/>
            <person name="Hugenholtz P."/>
            <person name="Woyke T."/>
            <person name="Wu D."/>
            <person name="Spring S."/>
            <person name="Schroeder M."/>
            <person name="Brambilla E."/>
            <person name="Klenk H.-P."/>
            <person name="Eisen J.A."/>
        </authorList>
    </citation>
    <scope>NUCLEOTIDE SEQUENCE [LARGE SCALE GENOMIC DNA]</scope>
    <source>
        <strain evidence="2">DSM 15908 / JCM 11604 / IC-154</strain>
    </source>
</reference>